<reference evidence="1" key="1">
    <citation type="submission" date="2022-03" db="EMBL/GenBank/DDBJ databases">
        <authorList>
            <person name="Sayadi A."/>
        </authorList>
    </citation>
    <scope>NUCLEOTIDE SEQUENCE</scope>
</reference>
<proteinExistence type="predicted"/>
<dbReference type="EMBL" id="CAKOFQ010007045">
    <property type="protein sequence ID" value="CAH1988474.1"/>
    <property type="molecule type" value="Genomic_DNA"/>
</dbReference>
<protein>
    <submittedName>
        <fullName evidence="1">Uncharacterized protein</fullName>
    </submittedName>
</protein>
<comment type="caution">
    <text evidence="1">The sequence shown here is derived from an EMBL/GenBank/DDBJ whole genome shotgun (WGS) entry which is preliminary data.</text>
</comment>
<evidence type="ECO:0000313" key="1">
    <source>
        <dbReference type="EMBL" id="CAH1988474.1"/>
    </source>
</evidence>
<evidence type="ECO:0000313" key="2">
    <source>
        <dbReference type="Proteomes" id="UP001152888"/>
    </source>
</evidence>
<dbReference type="AlphaFoldDB" id="A0A9P0L100"/>
<name>A0A9P0L100_ACAOB</name>
<accession>A0A9P0L100</accession>
<keyword evidence="2" id="KW-1185">Reference proteome</keyword>
<dbReference type="Proteomes" id="UP001152888">
    <property type="component" value="Unassembled WGS sequence"/>
</dbReference>
<gene>
    <name evidence="1" type="ORF">ACAOBT_LOCUS18502</name>
</gene>
<organism evidence="1 2">
    <name type="scientific">Acanthoscelides obtectus</name>
    <name type="common">Bean weevil</name>
    <name type="synonym">Bruchus obtectus</name>
    <dbReference type="NCBI Taxonomy" id="200917"/>
    <lineage>
        <taxon>Eukaryota</taxon>
        <taxon>Metazoa</taxon>
        <taxon>Ecdysozoa</taxon>
        <taxon>Arthropoda</taxon>
        <taxon>Hexapoda</taxon>
        <taxon>Insecta</taxon>
        <taxon>Pterygota</taxon>
        <taxon>Neoptera</taxon>
        <taxon>Endopterygota</taxon>
        <taxon>Coleoptera</taxon>
        <taxon>Polyphaga</taxon>
        <taxon>Cucujiformia</taxon>
        <taxon>Chrysomeloidea</taxon>
        <taxon>Chrysomelidae</taxon>
        <taxon>Bruchinae</taxon>
        <taxon>Bruchini</taxon>
        <taxon>Acanthoscelides</taxon>
    </lineage>
</organism>
<sequence>MLVKSALRRVIDSVLDATHTLLCLKECLMELCKRGTLNAPKEENPMDLNLVTWVAMTVDLCARSSFLQKLLPKFGELLCCSEVDPQRA</sequence>